<dbReference type="Gene3D" id="2.160.20.10">
    <property type="entry name" value="Single-stranded right-handed beta-helix, Pectin lyase-like"/>
    <property type="match status" value="1"/>
</dbReference>
<dbReference type="EMBL" id="QXIR01000046">
    <property type="protein sequence ID" value="RIW28241.1"/>
    <property type="molecule type" value="Genomic_DNA"/>
</dbReference>
<dbReference type="InterPro" id="IPR007742">
    <property type="entry name" value="NosD_dom"/>
</dbReference>
<evidence type="ECO:0000313" key="2">
    <source>
        <dbReference type="EMBL" id="RIW28241.1"/>
    </source>
</evidence>
<evidence type="ECO:0000313" key="3">
    <source>
        <dbReference type="Proteomes" id="UP000265801"/>
    </source>
</evidence>
<dbReference type="RefSeq" id="WP_119549468.1">
    <property type="nucleotide sequence ID" value="NZ_QXIR01000046.1"/>
</dbReference>
<gene>
    <name evidence="2" type="ORF">D3H55_22005</name>
</gene>
<dbReference type="InterPro" id="IPR006626">
    <property type="entry name" value="PbH1"/>
</dbReference>
<keyword evidence="3" id="KW-1185">Reference proteome</keyword>
<dbReference type="Proteomes" id="UP000265801">
    <property type="component" value="Unassembled WGS sequence"/>
</dbReference>
<feature type="domain" description="Periplasmic copper-binding protein NosD beta helix" evidence="1">
    <location>
        <begin position="145"/>
        <end position="322"/>
    </location>
</feature>
<protein>
    <recommendedName>
        <fullName evidence="1">Periplasmic copper-binding protein NosD beta helix domain-containing protein</fullName>
    </recommendedName>
</protein>
<dbReference type="AlphaFoldDB" id="A0A3A1QMQ0"/>
<reference evidence="2 3" key="1">
    <citation type="submission" date="2018-09" db="EMBL/GenBank/DDBJ databases">
        <title>Bacillus saliacetes sp. nov., isolated from Thai shrimp paste (Ka-pi).</title>
        <authorList>
            <person name="Daroonpunt R."/>
            <person name="Tanasupawat S."/>
            <person name="Yiamsombut S."/>
        </authorList>
    </citation>
    <scope>NUCLEOTIDE SEQUENCE [LARGE SCALE GENOMIC DNA]</scope>
    <source>
        <strain evidence="2 3">SKP7-4</strain>
    </source>
</reference>
<comment type="caution">
    <text evidence="2">The sequence shown here is derived from an EMBL/GenBank/DDBJ whole genome shotgun (WGS) entry which is preliminary data.</text>
</comment>
<evidence type="ECO:0000259" key="1">
    <source>
        <dbReference type="Pfam" id="PF05048"/>
    </source>
</evidence>
<organism evidence="2 3">
    <name type="scientific">Bacillus salacetis</name>
    <dbReference type="NCBI Taxonomy" id="2315464"/>
    <lineage>
        <taxon>Bacteria</taxon>
        <taxon>Bacillati</taxon>
        <taxon>Bacillota</taxon>
        <taxon>Bacilli</taxon>
        <taxon>Bacillales</taxon>
        <taxon>Bacillaceae</taxon>
        <taxon>Bacillus</taxon>
    </lineage>
</organism>
<dbReference type="InterPro" id="IPR012334">
    <property type="entry name" value="Pectin_lyas_fold"/>
</dbReference>
<dbReference type="SUPFAM" id="SSF51126">
    <property type="entry name" value="Pectin lyase-like"/>
    <property type="match status" value="1"/>
</dbReference>
<sequence length="471" mass="50532">MAIIVNPGDSIQAAIDEASPGETILVNPGTYTEDGQQMGASLIRIDKPLTVRSTEGAEVTILNGASSTERYYVVDIASDDVILEGFTITNPDFLGSADASGVVTSVSGEFPYSNIEIRNNIITEIGNPARATVDFGSFGINAGPVNNLRVAGNRIFNIAHDDPAGWAVGVFVYGNDAQDQAVDVTIEDNQLYDIRTPGDISEAITMGGDSRDFIIRRNRIESPDSQAAQVKRGIRTYSTAAGPVEISENTIRGASDFGMRLANPAAQTVINNRILENRIGIYIASAVIPPEIHSNTFSGNTEYGLFNATDVPVMAENNYWGSIGGPNSPGADSIGGGPVDFVPFLQVPPGVSFVTTGPIANRPPAARPTTQLFVVIENLSNVTETVQIQGYYLTDTQNLYVLEQNTLPPESSPGSKITRTYYANFDEFEFRFFPSNERVLISVWGLNAAGQIVCPHRLVNSELTNIAGDII</sequence>
<dbReference type="InterPro" id="IPR011050">
    <property type="entry name" value="Pectin_lyase_fold/virulence"/>
</dbReference>
<name>A0A3A1QMQ0_9BACI</name>
<dbReference type="SMART" id="SM00710">
    <property type="entry name" value="PbH1"/>
    <property type="match status" value="8"/>
</dbReference>
<proteinExistence type="predicted"/>
<accession>A0A3A1QMQ0</accession>
<dbReference type="OrthoDB" id="2941480at2"/>
<dbReference type="Pfam" id="PF05048">
    <property type="entry name" value="NosD"/>
    <property type="match status" value="1"/>
</dbReference>